<dbReference type="GO" id="GO:0006508">
    <property type="term" value="P:proteolysis"/>
    <property type="evidence" value="ECO:0007669"/>
    <property type="project" value="UniProtKB-KW"/>
</dbReference>
<feature type="domain" description="Peptidase M16 N-terminal" evidence="8">
    <location>
        <begin position="35"/>
        <end position="148"/>
    </location>
</feature>
<gene>
    <name evidence="10" type="primary">ptrA_1</name>
    <name evidence="10" type="ORF">IEC33019_0165</name>
</gene>
<dbReference type="PANTHER" id="PTHR43690">
    <property type="entry name" value="NARDILYSIN"/>
    <property type="match status" value="1"/>
</dbReference>
<dbReference type="EMBL" id="CP016634">
    <property type="protein sequence ID" value="ANY85778.1"/>
    <property type="molecule type" value="Genomic_DNA"/>
</dbReference>
<evidence type="ECO:0000256" key="2">
    <source>
        <dbReference type="ARBA" id="ARBA00022670"/>
    </source>
</evidence>
<keyword evidence="5" id="KW-0482">Metalloprotease</keyword>
<keyword evidence="6" id="KW-1133">Transmembrane helix</keyword>
<dbReference type="Gene3D" id="3.30.830.10">
    <property type="entry name" value="Metalloenzyme, LuxS/M16 peptidase-like"/>
    <property type="match status" value="2"/>
</dbReference>
<feature type="chain" id="PRO_5008536670" evidence="7">
    <location>
        <begin position="19"/>
        <end position="468"/>
    </location>
</feature>
<evidence type="ECO:0000259" key="9">
    <source>
        <dbReference type="Pfam" id="PF05193"/>
    </source>
</evidence>
<reference evidence="10" key="1">
    <citation type="submission" date="2016-07" db="EMBL/GenBank/DDBJ databases">
        <title>New class B carbapenemase carried by novel plasmid in Pseudomonas putida enviromental strain in eastern Amazonia.</title>
        <authorList>
            <person name="Souza C.O."/>
            <person name="Lima K.V."/>
            <person name="Brasiliense D.M."/>
            <person name="Perez-Chaparro P.J."/>
            <person name="Mamizuka E.M."/>
            <person name="Lima M.O."/>
            <person name="Lima L.N."/>
            <person name="McCulloch J.A."/>
        </authorList>
    </citation>
    <scope>NUCLEOTIDE SEQUENCE [LARGE SCALE GENOMIC DNA]</scope>
    <source>
        <strain evidence="10">IEC33019</strain>
    </source>
</reference>
<proteinExistence type="inferred from homology"/>
<keyword evidence="2 10" id="KW-0645">Protease</keyword>
<dbReference type="InterPro" id="IPR007863">
    <property type="entry name" value="Peptidase_M16_C"/>
</dbReference>
<evidence type="ECO:0000256" key="1">
    <source>
        <dbReference type="ARBA" id="ARBA00007261"/>
    </source>
</evidence>
<keyword evidence="3" id="KW-0378">Hydrolase</keyword>
<dbReference type="GO" id="GO:0008237">
    <property type="term" value="F:metallopeptidase activity"/>
    <property type="evidence" value="ECO:0007669"/>
    <property type="project" value="UniProtKB-KW"/>
</dbReference>
<dbReference type="Pfam" id="PF00675">
    <property type="entry name" value="Peptidase_M16"/>
    <property type="match status" value="1"/>
</dbReference>
<keyword evidence="6" id="KW-0812">Transmembrane</keyword>
<feature type="domain" description="Peptidase M16 C-terminal" evidence="9">
    <location>
        <begin position="190"/>
        <end position="362"/>
    </location>
</feature>
<protein>
    <submittedName>
        <fullName evidence="10">Protease 3</fullName>
    </submittedName>
</protein>
<feature type="transmembrane region" description="Helical" evidence="6">
    <location>
        <begin position="434"/>
        <end position="453"/>
    </location>
</feature>
<keyword evidence="6" id="KW-0472">Membrane</keyword>
<evidence type="ECO:0000256" key="4">
    <source>
        <dbReference type="ARBA" id="ARBA00022833"/>
    </source>
</evidence>
<evidence type="ECO:0000256" key="5">
    <source>
        <dbReference type="ARBA" id="ARBA00023049"/>
    </source>
</evidence>
<dbReference type="InterPro" id="IPR050626">
    <property type="entry name" value="Peptidase_M16"/>
</dbReference>
<dbReference type="InterPro" id="IPR011249">
    <property type="entry name" value="Metalloenz_LuxS/M16"/>
</dbReference>
<name>A0A1B2F0Q3_PSEPU</name>
<dbReference type="PANTHER" id="PTHR43690:SF17">
    <property type="entry name" value="PROTEIN YHJJ"/>
    <property type="match status" value="1"/>
</dbReference>
<evidence type="ECO:0000256" key="6">
    <source>
        <dbReference type="SAM" id="Phobius"/>
    </source>
</evidence>
<evidence type="ECO:0000259" key="8">
    <source>
        <dbReference type="Pfam" id="PF00675"/>
    </source>
</evidence>
<feature type="signal peptide" evidence="7">
    <location>
        <begin position="1"/>
        <end position="18"/>
    </location>
</feature>
<evidence type="ECO:0000256" key="3">
    <source>
        <dbReference type="ARBA" id="ARBA00022801"/>
    </source>
</evidence>
<dbReference type="RefSeq" id="WP_070091395.1">
    <property type="nucleotide sequence ID" value="NZ_CP016634.1"/>
</dbReference>
<dbReference type="Pfam" id="PF05193">
    <property type="entry name" value="Peptidase_M16_C"/>
    <property type="match status" value="1"/>
</dbReference>
<organism evidence="10">
    <name type="scientific">Pseudomonas putida</name>
    <name type="common">Arthrobacter siderocapsulatus</name>
    <dbReference type="NCBI Taxonomy" id="303"/>
    <lineage>
        <taxon>Bacteria</taxon>
        <taxon>Pseudomonadati</taxon>
        <taxon>Pseudomonadota</taxon>
        <taxon>Gammaproteobacteria</taxon>
        <taxon>Pseudomonadales</taxon>
        <taxon>Pseudomonadaceae</taxon>
        <taxon>Pseudomonas</taxon>
    </lineage>
</organism>
<dbReference type="InterPro" id="IPR011765">
    <property type="entry name" value="Pept_M16_N"/>
</dbReference>
<dbReference type="GO" id="GO:0046872">
    <property type="term" value="F:metal ion binding"/>
    <property type="evidence" value="ECO:0007669"/>
    <property type="project" value="InterPro"/>
</dbReference>
<sequence>MRCLMFVCLLIFSLPSLALDRSRVEGYLLPNGLQVILKSGYERDHVAIRLVVGVGLDDFDCDQKELPHLLEHLLFSGIDDTGEGGLEERLQSLGGEWNAYTSSADTTFVIEAPARNQRKVLDLLLSVIRDTRIDAKALATAKKIIEREDGGHYGHLQRWLDRQDIGHPGSDQLAVELGLKCAERSNIDDMTLEQVKTLREHWYAANNMTLIVVGGLDRLLPAYLERTYGELPATEPGERRTLDTITQQAEQRRDLTRGWLGDSVKLHWLFIEPETDNDQNATLDLLSRYLDWALYDQLRLRHGLSYGPSVQRESFGDTGMLALNADLERQDVDQAIKVMEQLFDHLRKNGLDPDTFARIKDAAIARESWSTQGNSALADYYWGALNDYSDGRFRDSARKLRQVSLKQADAALRAMLKEPGYLRIEKPLFGFDELYGLLALLLGVILAVGLLRLRRHSVPKPDGATRKP</sequence>
<keyword evidence="7" id="KW-0732">Signal</keyword>
<comment type="similarity">
    <text evidence="1">Belongs to the peptidase M16 family.</text>
</comment>
<keyword evidence="4" id="KW-0862">Zinc</keyword>
<evidence type="ECO:0000256" key="7">
    <source>
        <dbReference type="SAM" id="SignalP"/>
    </source>
</evidence>
<accession>A0A1B2F0Q3</accession>
<evidence type="ECO:0000313" key="10">
    <source>
        <dbReference type="EMBL" id="ANY85778.1"/>
    </source>
</evidence>
<dbReference type="AlphaFoldDB" id="A0A1B2F0Q3"/>
<dbReference type="SUPFAM" id="SSF63411">
    <property type="entry name" value="LuxS/MPP-like metallohydrolase"/>
    <property type="match status" value="2"/>
</dbReference>